<evidence type="ECO:0008006" key="3">
    <source>
        <dbReference type="Google" id="ProtNLM"/>
    </source>
</evidence>
<evidence type="ECO:0000313" key="1">
    <source>
        <dbReference type="EMBL" id="OLP77357.1"/>
    </source>
</evidence>
<dbReference type="OrthoDB" id="407008at2759"/>
<dbReference type="EMBL" id="LSRX01001783">
    <property type="protein sequence ID" value="OLP77357.1"/>
    <property type="molecule type" value="Genomic_DNA"/>
</dbReference>
<proteinExistence type="predicted"/>
<sequence>MGKVFKQPIIHKKGKFRAAQKKPVIKKDKLWKDTPYVRDQLLVGPRGQRQDQVKWQRNLPELLMASNKKVITMLVADKILPKWKGKTCPHCEVGILSDFCVEKRTGLYKHRCSSRHCHQYVSPHHLHPVFTEGKGSASRSLQMQASLLLLKLLRVPHPTIHVLLNVNHKAIEDMEKRRTEWKTLGTKLLKDRKVVLHTDAARSYKAKIAGVIHNKVVHAKKRVKRNGKFIWQHPKYVKVVTHKIPKSNKKIVVKSGTQIIDRCWRFLKDRVKVNQHTNAGSRQLCAKLRSAQYEYWYRNEDLWLKFGELCAENMRKFLK</sequence>
<evidence type="ECO:0000313" key="2">
    <source>
        <dbReference type="Proteomes" id="UP000186817"/>
    </source>
</evidence>
<keyword evidence="2" id="KW-1185">Reference proteome</keyword>
<name>A0A1Q9C354_SYMMI</name>
<comment type="caution">
    <text evidence="1">The sequence shown here is derived from an EMBL/GenBank/DDBJ whole genome shotgun (WGS) entry which is preliminary data.</text>
</comment>
<dbReference type="Proteomes" id="UP000186817">
    <property type="component" value="Unassembled WGS sequence"/>
</dbReference>
<accession>A0A1Q9C354</accession>
<organism evidence="1 2">
    <name type="scientific">Symbiodinium microadriaticum</name>
    <name type="common">Dinoflagellate</name>
    <name type="synonym">Zooxanthella microadriatica</name>
    <dbReference type="NCBI Taxonomy" id="2951"/>
    <lineage>
        <taxon>Eukaryota</taxon>
        <taxon>Sar</taxon>
        <taxon>Alveolata</taxon>
        <taxon>Dinophyceae</taxon>
        <taxon>Suessiales</taxon>
        <taxon>Symbiodiniaceae</taxon>
        <taxon>Symbiodinium</taxon>
    </lineage>
</organism>
<reference evidence="1 2" key="1">
    <citation type="submission" date="2016-02" db="EMBL/GenBank/DDBJ databases">
        <title>Genome analysis of coral dinoflagellate symbionts highlights evolutionary adaptations to a symbiotic lifestyle.</title>
        <authorList>
            <person name="Aranda M."/>
            <person name="Li Y."/>
            <person name="Liew Y.J."/>
            <person name="Baumgarten S."/>
            <person name="Simakov O."/>
            <person name="Wilson M."/>
            <person name="Piel J."/>
            <person name="Ashoor H."/>
            <person name="Bougouffa S."/>
            <person name="Bajic V.B."/>
            <person name="Ryu T."/>
            <person name="Ravasi T."/>
            <person name="Bayer T."/>
            <person name="Micklem G."/>
            <person name="Kim H."/>
            <person name="Bhak J."/>
            <person name="Lajeunesse T.C."/>
            <person name="Voolstra C.R."/>
        </authorList>
    </citation>
    <scope>NUCLEOTIDE SEQUENCE [LARGE SCALE GENOMIC DNA]</scope>
    <source>
        <strain evidence="1 2">CCMP2467</strain>
    </source>
</reference>
<dbReference type="AlphaFoldDB" id="A0A1Q9C354"/>
<protein>
    <recommendedName>
        <fullName evidence="3">ISXO2-like transposase domain-containing protein</fullName>
    </recommendedName>
</protein>
<gene>
    <name evidence="1" type="ORF">AK812_SmicGene42586</name>
</gene>